<evidence type="ECO:0000313" key="3">
    <source>
        <dbReference type="Proteomes" id="UP001611494"/>
    </source>
</evidence>
<dbReference type="PROSITE" id="PS51708">
    <property type="entry name" value="CHAD"/>
    <property type="match status" value="1"/>
</dbReference>
<dbReference type="SMART" id="SM00880">
    <property type="entry name" value="CHAD"/>
    <property type="match status" value="1"/>
</dbReference>
<gene>
    <name evidence="2" type="ORF">ACH49Z_13180</name>
</gene>
<name>A0ABW7VX21_9NOCA</name>
<dbReference type="InterPro" id="IPR038186">
    <property type="entry name" value="CHAD_dom_sf"/>
</dbReference>
<dbReference type="Pfam" id="PF05235">
    <property type="entry name" value="CHAD"/>
    <property type="match status" value="1"/>
</dbReference>
<dbReference type="EMBL" id="JBIRYL010000002">
    <property type="protein sequence ID" value="MFI2230796.1"/>
    <property type="molecule type" value="Genomic_DNA"/>
</dbReference>
<dbReference type="Proteomes" id="UP001611494">
    <property type="component" value="Unassembled WGS sequence"/>
</dbReference>
<keyword evidence="3" id="KW-1185">Reference proteome</keyword>
<dbReference type="Gene3D" id="1.40.20.10">
    <property type="entry name" value="CHAD domain"/>
    <property type="match status" value="1"/>
</dbReference>
<reference evidence="2 3" key="1">
    <citation type="submission" date="2024-10" db="EMBL/GenBank/DDBJ databases">
        <title>The Natural Products Discovery Center: Release of the First 8490 Sequenced Strains for Exploring Actinobacteria Biosynthetic Diversity.</title>
        <authorList>
            <person name="Kalkreuter E."/>
            <person name="Kautsar S.A."/>
            <person name="Yang D."/>
            <person name="Bader C.D."/>
            <person name="Teijaro C.N."/>
            <person name="Fluegel L."/>
            <person name="Davis C.M."/>
            <person name="Simpson J.R."/>
            <person name="Lauterbach L."/>
            <person name="Steele A.D."/>
            <person name="Gui C."/>
            <person name="Meng S."/>
            <person name="Li G."/>
            <person name="Viehrig K."/>
            <person name="Ye F."/>
            <person name="Su P."/>
            <person name="Kiefer A.F."/>
            <person name="Nichols A."/>
            <person name="Cepeda A.J."/>
            <person name="Yan W."/>
            <person name="Fan B."/>
            <person name="Jiang Y."/>
            <person name="Adhikari A."/>
            <person name="Zheng C.-J."/>
            <person name="Schuster L."/>
            <person name="Cowan T.M."/>
            <person name="Smanski M.J."/>
            <person name="Chevrette M.G."/>
            <person name="De Carvalho L.P.S."/>
            <person name="Shen B."/>
        </authorList>
    </citation>
    <scope>NUCLEOTIDE SEQUENCE [LARGE SCALE GENOMIC DNA]</scope>
    <source>
        <strain evidence="2 3">NPDC019377</strain>
    </source>
</reference>
<protein>
    <submittedName>
        <fullName evidence="2">CHAD domain-containing protein</fullName>
    </submittedName>
</protein>
<organism evidence="2 3">
    <name type="scientific">Nocardia testacea</name>
    <dbReference type="NCBI Taxonomy" id="248551"/>
    <lineage>
        <taxon>Bacteria</taxon>
        <taxon>Bacillati</taxon>
        <taxon>Actinomycetota</taxon>
        <taxon>Actinomycetes</taxon>
        <taxon>Mycobacteriales</taxon>
        <taxon>Nocardiaceae</taxon>
        <taxon>Nocardia</taxon>
    </lineage>
</organism>
<dbReference type="PANTHER" id="PTHR39339">
    <property type="entry name" value="SLR1444 PROTEIN"/>
    <property type="match status" value="1"/>
</dbReference>
<dbReference type="PANTHER" id="PTHR39339:SF1">
    <property type="entry name" value="CHAD DOMAIN-CONTAINING PROTEIN"/>
    <property type="match status" value="1"/>
</dbReference>
<evidence type="ECO:0000313" key="2">
    <source>
        <dbReference type="EMBL" id="MFI2230796.1"/>
    </source>
</evidence>
<dbReference type="RefSeq" id="WP_397062178.1">
    <property type="nucleotide sequence ID" value="NZ_JBIRYL010000002.1"/>
</dbReference>
<feature type="domain" description="CHAD" evidence="1">
    <location>
        <begin position="5"/>
        <end position="292"/>
    </location>
</feature>
<accession>A0ABW7VX21</accession>
<comment type="caution">
    <text evidence="2">The sequence shown here is derived from an EMBL/GenBank/DDBJ whole genome shotgun (WGS) entry which is preliminary data.</text>
</comment>
<dbReference type="InterPro" id="IPR007899">
    <property type="entry name" value="CHAD_dom"/>
</dbReference>
<proteinExistence type="predicted"/>
<evidence type="ECO:0000259" key="1">
    <source>
        <dbReference type="PROSITE" id="PS51708"/>
    </source>
</evidence>
<sequence length="293" mass="32128">MADESIAAADALTDALGADIERLLTAEPHVRADADDSVHQMRVATRRLRSVLRSYKKLLDPDADNRMRAELAWLAGLLGVARDAEVRAGRFAALLDRYGDPGSAVFESTRDRLVRAERDRYAAAHGEILTALDSDRYRTMRRELTQWRTDPPLRESVAATAAGEMFETVLRKDRKRVRGLVRSEPTVAPAERVELLHDIRKSAKRLRYSCEAATAVLGDTAADLGKRAKHLQTVLGDHRDAVESYDALRARAAEAHAAGEDTTLFETLADAEDIAAGRCLAQYPAAAAAIDTA</sequence>